<keyword evidence="11" id="KW-0808">Transferase</keyword>
<dbReference type="NCBIfam" id="TIGR01007">
    <property type="entry name" value="eps_fam"/>
    <property type="match status" value="1"/>
</dbReference>
<evidence type="ECO:0000256" key="5">
    <source>
        <dbReference type="ARBA" id="ARBA00022840"/>
    </source>
</evidence>
<keyword evidence="3 9" id="KW-0812">Transmembrane</keyword>
<evidence type="ECO:0000313" key="12">
    <source>
        <dbReference type="Proteomes" id="UP000584642"/>
    </source>
</evidence>
<keyword evidence="12" id="KW-1185">Reference proteome</keyword>
<organism evidence="11 12">
    <name type="scientific">Azospirillum oleiclasticum</name>
    <dbReference type="NCBI Taxonomy" id="2735135"/>
    <lineage>
        <taxon>Bacteria</taxon>
        <taxon>Pseudomonadati</taxon>
        <taxon>Pseudomonadota</taxon>
        <taxon>Alphaproteobacteria</taxon>
        <taxon>Rhodospirillales</taxon>
        <taxon>Azospirillaceae</taxon>
        <taxon>Azospirillum</taxon>
    </lineage>
</organism>
<dbReference type="Gene3D" id="3.40.50.300">
    <property type="entry name" value="P-loop containing nucleotide triphosphate hydrolases"/>
    <property type="match status" value="1"/>
</dbReference>
<evidence type="ECO:0000256" key="4">
    <source>
        <dbReference type="ARBA" id="ARBA00022741"/>
    </source>
</evidence>
<feature type="transmembrane region" description="Helical" evidence="9">
    <location>
        <begin position="41"/>
        <end position="65"/>
    </location>
</feature>
<sequence>MIGDNEGMMARPVHPGALSAGVSEGGSDARELFDTFFQHKWLFALVSLAGVVLAAAIVFLMTPLYTAQTTILVTTRHAQVVDLEPVLSNPSPNPFLLQSQLESEIEMIRSYPIVIDVVNALKLTEDPEFNPLLTPPDGERPFDPLALPFQLFGWLKSTAEGFVLRRSNEEENQRLLEVAENQEKGVEAMVVANVLDRLDVAPRGRSMAITLSFTSLDPVKAATIVDALAQTYVRSTLDAKTQATRDAIRWLSDRVTELRIGVAQLNEQVERYRQEAGLEDDGLNIHAQTVAKINEQLVEAQIDASVARERVQQVAQAGSGGPAVSGDVLGSPLVQNLRIQETALMRREQELTEQYGPKHPSVLTNRAEIQSLRRQMGVEIAKIRQARENELMVADARVAMLKTEIARLDQESQRRQLAQVRLKELKVEADAKYRLYEGFLRRHHEISQQVDIQQPDAAILSPAKPPLKPSSPRKALFLSASLLLSMIVAASMVVLIELLKKGFKNVEDVERGLQVPMLGIVPRVGRLQARRGGPEDYLLQHPSSLYSEAIRNLRTTLRLMTTPLATQTVLFTSALRNEGKSAIAISYARMAARAGQRVVIIDCDLRRPRIHKALGQRGPGLADHLEGEATIEEIIRVDGKSGLSFITGGTRSDSPAELLERPAMRQLVNELGAHFDLVVLDSPPVLSVADARLLARLAQDTVYVVEWHRTSQKEARLGYNLLRQSGAEIVGVVLSKASPNVTAKYGYQDNRWGGGRPLLLRA</sequence>
<evidence type="ECO:0000256" key="2">
    <source>
        <dbReference type="ARBA" id="ARBA00022475"/>
    </source>
</evidence>
<dbReference type="SUPFAM" id="SSF52540">
    <property type="entry name" value="P-loop containing nucleoside triphosphate hydrolases"/>
    <property type="match status" value="1"/>
</dbReference>
<reference evidence="11 12" key="1">
    <citation type="submission" date="2020-05" db="EMBL/GenBank/DDBJ databases">
        <title>Azospirillum oleiclasticum sp. nov, a nitrogen-fixing and heavy crude oil-emulsifying bacterium isolated from the crude oil of Yumen Oilfield.</title>
        <authorList>
            <person name="Wu D."/>
            <person name="Cai M."/>
            <person name="Zhang X."/>
        </authorList>
    </citation>
    <scope>NUCLEOTIDE SEQUENCE [LARGE SCALE GENOMIC DNA]</scope>
    <source>
        <strain evidence="11 12">ROY-1-1-2</strain>
    </source>
</reference>
<dbReference type="PANTHER" id="PTHR32309:SF13">
    <property type="entry name" value="FERRIC ENTEROBACTIN TRANSPORT PROTEIN FEPE"/>
    <property type="match status" value="1"/>
</dbReference>
<dbReference type="InterPro" id="IPR005702">
    <property type="entry name" value="Wzc-like_C"/>
</dbReference>
<dbReference type="CDD" id="cd05387">
    <property type="entry name" value="BY-kinase"/>
    <property type="match status" value="1"/>
</dbReference>
<feature type="domain" description="Polysaccharide chain length determinant N-terminal" evidence="10">
    <location>
        <begin position="30"/>
        <end position="119"/>
    </location>
</feature>
<dbReference type="InterPro" id="IPR050445">
    <property type="entry name" value="Bact_polysacc_biosynth/exp"/>
</dbReference>
<keyword evidence="4" id="KW-0547">Nucleotide-binding</keyword>
<dbReference type="EMBL" id="JABFDB010000035">
    <property type="protein sequence ID" value="NYZ24167.1"/>
    <property type="molecule type" value="Genomic_DNA"/>
</dbReference>
<dbReference type="RefSeq" id="WP_180285939.1">
    <property type="nucleotide sequence ID" value="NZ_JABFDB010000035.1"/>
</dbReference>
<dbReference type="InterPro" id="IPR027417">
    <property type="entry name" value="P-loop_NTPase"/>
</dbReference>
<feature type="coiled-coil region" evidence="8">
    <location>
        <begin position="255"/>
        <end position="310"/>
    </location>
</feature>
<dbReference type="GO" id="GO:0004715">
    <property type="term" value="F:non-membrane spanning protein tyrosine kinase activity"/>
    <property type="evidence" value="ECO:0007669"/>
    <property type="project" value="UniProtKB-EC"/>
</dbReference>
<comment type="subcellular location">
    <subcellularLocation>
        <location evidence="1">Cell membrane</location>
        <topology evidence="1">Multi-pass membrane protein</topology>
    </subcellularLocation>
</comment>
<evidence type="ECO:0000256" key="7">
    <source>
        <dbReference type="ARBA" id="ARBA00023136"/>
    </source>
</evidence>
<evidence type="ECO:0000313" key="11">
    <source>
        <dbReference type="EMBL" id="NYZ24167.1"/>
    </source>
</evidence>
<keyword evidence="6 9" id="KW-1133">Transmembrane helix</keyword>
<proteinExistence type="predicted"/>
<keyword evidence="5" id="KW-0067">ATP-binding</keyword>
<dbReference type="PANTHER" id="PTHR32309">
    <property type="entry name" value="TYROSINE-PROTEIN KINASE"/>
    <property type="match status" value="1"/>
</dbReference>
<keyword evidence="8" id="KW-0175">Coiled coil</keyword>
<dbReference type="InterPro" id="IPR003856">
    <property type="entry name" value="LPS_length_determ_N"/>
</dbReference>
<dbReference type="EC" id="2.7.10.2" evidence="11"/>
<keyword evidence="2" id="KW-1003">Cell membrane</keyword>
<name>A0ABX2TIJ0_9PROT</name>
<dbReference type="Proteomes" id="UP000584642">
    <property type="component" value="Unassembled WGS sequence"/>
</dbReference>
<evidence type="ECO:0000256" key="9">
    <source>
        <dbReference type="SAM" id="Phobius"/>
    </source>
</evidence>
<evidence type="ECO:0000259" key="10">
    <source>
        <dbReference type="Pfam" id="PF02706"/>
    </source>
</evidence>
<feature type="coiled-coil region" evidence="8">
    <location>
        <begin position="334"/>
        <end position="428"/>
    </location>
</feature>
<accession>A0ABX2TIJ0</accession>
<comment type="caution">
    <text evidence="11">The sequence shown here is derived from an EMBL/GenBank/DDBJ whole genome shotgun (WGS) entry which is preliminary data.</text>
</comment>
<dbReference type="Pfam" id="PF02706">
    <property type="entry name" value="Wzz"/>
    <property type="match status" value="1"/>
</dbReference>
<keyword evidence="7 9" id="KW-0472">Membrane</keyword>
<protein>
    <submittedName>
        <fullName evidence="11">Polysaccharide biosynthesis tyrosine autokinase</fullName>
        <ecNumber evidence="11">2.7.10.2</ecNumber>
    </submittedName>
</protein>
<evidence type="ECO:0000256" key="3">
    <source>
        <dbReference type="ARBA" id="ARBA00022692"/>
    </source>
</evidence>
<evidence type="ECO:0000256" key="1">
    <source>
        <dbReference type="ARBA" id="ARBA00004651"/>
    </source>
</evidence>
<evidence type="ECO:0000256" key="8">
    <source>
        <dbReference type="SAM" id="Coils"/>
    </source>
</evidence>
<gene>
    <name evidence="11" type="ORF">HND93_31060</name>
</gene>
<evidence type="ECO:0000256" key="6">
    <source>
        <dbReference type="ARBA" id="ARBA00022989"/>
    </source>
</evidence>